<evidence type="ECO:0000313" key="2">
    <source>
        <dbReference type="Proteomes" id="UP000198584"/>
    </source>
</evidence>
<protein>
    <submittedName>
        <fullName evidence="1">Uncharacterized protein</fullName>
    </submittedName>
</protein>
<name>A0A1H4H3D2_9BACI</name>
<gene>
    <name evidence="1" type="ORF">SAMN05421743_12124</name>
</gene>
<reference evidence="1 2" key="1">
    <citation type="submission" date="2016-10" db="EMBL/GenBank/DDBJ databases">
        <authorList>
            <person name="de Groot N.N."/>
        </authorList>
    </citation>
    <scope>NUCLEOTIDE SEQUENCE [LARGE SCALE GENOMIC DNA]</scope>
    <source>
        <strain evidence="1 2">CCM7597</strain>
    </source>
</reference>
<dbReference type="AlphaFoldDB" id="A0A1H4H3D2"/>
<dbReference type="EMBL" id="FNQR01000021">
    <property type="protein sequence ID" value="SEB15618.1"/>
    <property type="molecule type" value="Genomic_DNA"/>
</dbReference>
<proteinExistence type="predicted"/>
<accession>A0A1H4H3D2</accession>
<organism evidence="1 2">
    <name type="scientific">Thalassobacillus cyri</name>
    <dbReference type="NCBI Taxonomy" id="571932"/>
    <lineage>
        <taxon>Bacteria</taxon>
        <taxon>Bacillati</taxon>
        <taxon>Bacillota</taxon>
        <taxon>Bacilli</taxon>
        <taxon>Bacillales</taxon>
        <taxon>Bacillaceae</taxon>
        <taxon>Thalassobacillus</taxon>
    </lineage>
</organism>
<keyword evidence="2" id="KW-1185">Reference proteome</keyword>
<dbReference type="Proteomes" id="UP000198584">
    <property type="component" value="Unassembled WGS sequence"/>
</dbReference>
<sequence length="87" mass="10285">MEQPRDHLHYKLVGTSENKGEITCYVLNKEKDFDLIHIKYKPGFKHISTLDLRSYLCALEQDILSKVFDDHKKTLLYTKTQKALQLF</sequence>
<evidence type="ECO:0000313" key="1">
    <source>
        <dbReference type="EMBL" id="SEB15618.1"/>
    </source>
</evidence>